<comment type="caution">
    <text evidence="1">The sequence shown here is derived from an EMBL/GenBank/DDBJ whole genome shotgun (WGS) entry which is preliminary data.</text>
</comment>
<dbReference type="Proteomes" id="UP001523216">
    <property type="component" value="Unassembled WGS sequence"/>
</dbReference>
<reference evidence="1 2" key="1">
    <citation type="submission" date="2022-06" db="EMBL/GenBank/DDBJ databases">
        <title>Actinoplanes abujensis sp. nov., isolated from Nigerian arid soil.</title>
        <authorList>
            <person name="Ding P."/>
        </authorList>
    </citation>
    <scope>NUCLEOTIDE SEQUENCE [LARGE SCALE GENOMIC DNA]</scope>
    <source>
        <strain evidence="2">TRM88002</strain>
    </source>
</reference>
<sequence>MNTVLDSIRSEALFASTLQRSQSPTPELIREVVTTTVDRLGEARCAEVVAQEFGEHPDCALGRMRWARNAVRNAFA</sequence>
<organism evidence="1 2">
    <name type="scientific">Paractinoplanes hotanensis</name>
    <dbReference type="NCBI Taxonomy" id="2906497"/>
    <lineage>
        <taxon>Bacteria</taxon>
        <taxon>Bacillati</taxon>
        <taxon>Actinomycetota</taxon>
        <taxon>Actinomycetes</taxon>
        <taxon>Micromonosporales</taxon>
        <taxon>Micromonosporaceae</taxon>
        <taxon>Paractinoplanes</taxon>
    </lineage>
</organism>
<evidence type="ECO:0000313" key="1">
    <source>
        <dbReference type="EMBL" id="MCM4082854.1"/>
    </source>
</evidence>
<dbReference type="RefSeq" id="WP_251802584.1">
    <property type="nucleotide sequence ID" value="NZ_JAMQOL010000052.1"/>
</dbReference>
<name>A0ABT0Y9Z6_9ACTN</name>
<dbReference type="EMBL" id="JAMQOL010000052">
    <property type="protein sequence ID" value="MCM4082854.1"/>
    <property type="molecule type" value="Genomic_DNA"/>
</dbReference>
<proteinExistence type="predicted"/>
<evidence type="ECO:0000313" key="2">
    <source>
        <dbReference type="Proteomes" id="UP001523216"/>
    </source>
</evidence>
<protein>
    <submittedName>
        <fullName evidence="1">Uncharacterized protein</fullName>
    </submittedName>
</protein>
<keyword evidence="2" id="KW-1185">Reference proteome</keyword>
<accession>A0ABT0Y9Z6</accession>
<gene>
    <name evidence="1" type="ORF">LXN57_35380</name>
</gene>